<comment type="caution">
    <text evidence="6">The sequence shown here is derived from an EMBL/GenBank/DDBJ whole genome shotgun (WGS) entry which is preliminary data.</text>
</comment>
<dbReference type="Pfam" id="PF02194">
    <property type="entry name" value="PXA"/>
    <property type="match status" value="1"/>
</dbReference>
<evidence type="ECO:0000256" key="1">
    <source>
        <dbReference type="ARBA" id="ARBA00010883"/>
    </source>
</evidence>
<dbReference type="SUPFAM" id="SSF48097">
    <property type="entry name" value="Regulator of G-protein signaling, RGS"/>
    <property type="match status" value="1"/>
</dbReference>
<feature type="non-terminal residue" evidence="6">
    <location>
        <position position="1"/>
    </location>
</feature>
<evidence type="ECO:0008006" key="8">
    <source>
        <dbReference type="Google" id="ProtNLM"/>
    </source>
</evidence>
<comment type="similarity">
    <text evidence="1">Belongs to the sorting nexin family.</text>
</comment>
<dbReference type="PROSITE" id="PS51207">
    <property type="entry name" value="PXA"/>
    <property type="match status" value="1"/>
</dbReference>
<gene>
    <name evidence="6" type="ORF">BOX15_Mlig018100g3</name>
</gene>
<dbReference type="Pfam" id="PF08628">
    <property type="entry name" value="Nexin_C"/>
    <property type="match status" value="1"/>
</dbReference>
<evidence type="ECO:0000313" key="7">
    <source>
        <dbReference type="Proteomes" id="UP000215902"/>
    </source>
</evidence>
<dbReference type="AlphaFoldDB" id="A0A267GSE4"/>
<dbReference type="Gene3D" id="1.10.167.10">
    <property type="entry name" value="Regulator of G-protein Signalling 4, domain 2"/>
    <property type="match status" value="1"/>
</dbReference>
<feature type="signal peptide" evidence="3">
    <location>
        <begin position="1"/>
        <end position="34"/>
    </location>
</feature>
<proteinExistence type="inferred from homology"/>
<dbReference type="InterPro" id="IPR044926">
    <property type="entry name" value="RGS_subdomain_2"/>
</dbReference>
<dbReference type="Proteomes" id="UP000215902">
    <property type="component" value="Unassembled WGS sequence"/>
</dbReference>
<keyword evidence="7" id="KW-1185">Reference proteome</keyword>
<protein>
    <recommendedName>
        <fullName evidence="8">PX domain-containing protein</fullName>
    </recommendedName>
</protein>
<evidence type="ECO:0000313" key="6">
    <source>
        <dbReference type="EMBL" id="PAA88946.1"/>
    </source>
</evidence>
<dbReference type="SUPFAM" id="SSF64268">
    <property type="entry name" value="PX domain"/>
    <property type="match status" value="1"/>
</dbReference>
<dbReference type="InterPro" id="IPR036305">
    <property type="entry name" value="RGS_sf"/>
</dbReference>
<evidence type="ECO:0000259" key="4">
    <source>
        <dbReference type="PROSITE" id="PS50195"/>
    </source>
</evidence>
<dbReference type="CDD" id="cd06093">
    <property type="entry name" value="PX_domain"/>
    <property type="match status" value="1"/>
</dbReference>
<name>A0A267GSE4_9PLAT</name>
<sequence length="910" mass="98292">VCTMPAVNASKAARLWACALLLAIVCAAGGPTQAAALTLAAVCFAAGCLTSFCRAGRLVHQRRGPQFPTSLPASTCPAGRGLRTASQSNGSGPDEAAHDGSGRCITEDLRIDQQLDDLLDCSVREFVSAAWYDRLSDCPAVPAELRRLSRSVVVGACQRASRTDWTGWLTRRTPDLFAGHVRLYRRSLQRRQADPAAGFFRLEREIDGRSRAVLCQSRRRLGEFLGRLAESLAGRLLLGAPAPGGHPCHRRLFAELAASTILRGIDWLASPDSVNQLIVRLRRPCDVDSLLQALSATADPDEVAALDSFAAAEVARLRARDCGGSDDDEVRAGMASLDFLRRRCHERAAQLRRRRLPFSAVMDNPAGLAAFHSYLDSAGFGRYLGFYLNIEGWRGGGSSSEAAVCILTDHLEGPAAQELRQLNSSIIRRAQQLLHAASSATTPAASRSAPSGLAAVLEDLRADLLRLLAQSQFYGQFTNSEEYRQLLDSLADEAEAADSSGDVLAGSESGPIDDNGGSGDGDVSGSDTELLASVVRHETTRTDSETYTSYAIRVTRPPAAPGQPAIQWELLRRYSEFSDLQSVLAARWSRLGRLPFPAKTSVRGRLNPSLVEQRRRQLDAFLRAVIDACCAGVGADKPKAESALQLLRQFLQQPQEQQQQQQQLAAVGNALDSLIDGVKRSFMKRPSSTPTLGSNVNSSAVAASPTNSGSDSDIEDGDSSDDGSGAAGPSNLPLRLLLLLLDEVFDLRDRSRVLRKAVVSTLSRLLRALLGDRVNRRIVDWARLLTGPQSVADGLRQLREALFDQPAETPERQPVDAVRTRLLCRAVLLASVPGELRQLLGNEAVRQGVDRLFRMLQCEELNRRLLLVLLESALAVAFPECRLEPLLARLAARAEAEEAEATAEAAAAAS</sequence>
<feature type="region of interest" description="Disordered" evidence="2">
    <location>
        <begin position="70"/>
        <end position="100"/>
    </location>
</feature>
<dbReference type="STRING" id="282301.A0A267GSE4"/>
<dbReference type="OrthoDB" id="5772781at2759"/>
<reference evidence="6 7" key="1">
    <citation type="submission" date="2017-06" db="EMBL/GenBank/DDBJ databases">
        <title>A platform for efficient transgenesis in Macrostomum lignano, a flatworm model organism for stem cell research.</title>
        <authorList>
            <person name="Berezikov E."/>
        </authorList>
    </citation>
    <scope>NUCLEOTIDE SEQUENCE [LARGE SCALE GENOMIC DNA]</scope>
    <source>
        <strain evidence="6">DV1</strain>
        <tissue evidence="6">Whole organism</tissue>
    </source>
</reference>
<feature type="compositionally biased region" description="Acidic residues" evidence="2">
    <location>
        <begin position="712"/>
        <end position="721"/>
    </location>
</feature>
<dbReference type="SMART" id="SM00312">
    <property type="entry name" value="PX"/>
    <property type="match status" value="1"/>
</dbReference>
<dbReference type="Pfam" id="PF00787">
    <property type="entry name" value="PX"/>
    <property type="match status" value="1"/>
</dbReference>
<feature type="region of interest" description="Disordered" evidence="2">
    <location>
        <begin position="497"/>
        <end position="526"/>
    </location>
</feature>
<evidence type="ECO:0000256" key="2">
    <source>
        <dbReference type="SAM" id="MobiDB-lite"/>
    </source>
</evidence>
<dbReference type="PROSITE" id="PS50195">
    <property type="entry name" value="PX"/>
    <property type="match status" value="1"/>
</dbReference>
<dbReference type="InterPro" id="IPR001683">
    <property type="entry name" value="PX_dom"/>
</dbReference>
<dbReference type="InterPro" id="IPR003114">
    <property type="entry name" value="Phox_assoc"/>
</dbReference>
<organism evidence="6 7">
    <name type="scientific">Macrostomum lignano</name>
    <dbReference type="NCBI Taxonomy" id="282301"/>
    <lineage>
        <taxon>Eukaryota</taxon>
        <taxon>Metazoa</taxon>
        <taxon>Spiralia</taxon>
        <taxon>Lophotrochozoa</taxon>
        <taxon>Platyhelminthes</taxon>
        <taxon>Rhabditophora</taxon>
        <taxon>Macrostomorpha</taxon>
        <taxon>Macrostomida</taxon>
        <taxon>Macrostomidae</taxon>
        <taxon>Macrostomum</taxon>
    </lineage>
</organism>
<dbReference type="EMBL" id="NIVC01000169">
    <property type="protein sequence ID" value="PAA88946.1"/>
    <property type="molecule type" value="Genomic_DNA"/>
</dbReference>
<dbReference type="PANTHER" id="PTHR22775">
    <property type="entry name" value="SORTING NEXIN"/>
    <property type="match status" value="1"/>
</dbReference>
<feature type="domain" description="PXA" evidence="5">
    <location>
        <begin position="108"/>
        <end position="283"/>
    </location>
</feature>
<dbReference type="InterPro" id="IPR013937">
    <property type="entry name" value="Sorting_nexin_C"/>
</dbReference>
<dbReference type="InterPro" id="IPR036871">
    <property type="entry name" value="PX_dom_sf"/>
</dbReference>
<feature type="compositionally biased region" description="Low complexity" evidence="2">
    <location>
        <begin position="694"/>
        <end position="711"/>
    </location>
</feature>
<accession>A0A267GSE4</accession>
<keyword evidence="3" id="KW-0732">Signal</keyword>
<feature type="region of interest" description="Disordered" evidence="2">
    <location>
        <begin position="685"/>
        <end position="727"/>
    </location>
</feature>
<evidence type="ECO:0000259" key="5">
    <source>
        <dbReference type="PROSITE" id="PS51207"/>
    </source>
</evidence>
<dbReference type="PANTHER" id="PTHR22775:SF3">
    <property type="entry name" value="SORTING NEXIN-13"/>
    <property type="match status" value="1"/>
</dbReference>
<feature type="chain" id="PRO_5013351937" description="PX domain-containing protein" evidence="3">
    <location>
        <begin position="35"/>
        <end position="910"/>
    </location>
</feature>
<dbReference type="GO" id="GO:0035091">
    <property type="term" value="F:phosphatidylinositol binding"/>
    <property type="evidence" value="ECO:0007669"/>
    <property type="project" value="InterPro"/>
</dbReference>
<dbReference type="Gene3D" id="3.30.1520.10">
    <property type="entry name" value="Phox-like domain"/>
    <property type="match status" value="1"/>
</dbReference>
<feature type="domain" description="PX" evidence="4">
    <location>
        <begin position="528"/>
        <end position="657"/>
    </location>
</feature>
<evidence type="ECO:0000256" key="3">
    <source>
        <dbReference type="SAM" id="SignalP"/>
    </source>
</evidence>
<dbReference type="GO" id="GO:0005769">
    <property type="term" value="C:early endosome"/>
    <property type="evidence" value="ECO:0007669"/>
    <property type="project" value="TreeGrafter"/>
</dbReference>